<organism evidence="2 3">
    <name type="scientific">Mycolicibacterium chubuense</name>
    <name type="common">Mycobacterium chubuense</name>
    <dbReference type="NCBI Taxonomy" id="1800"/>
    <lineage>
        <taxon>Bacteria</taxon>
        <taxon>Bacillati</taxon>
        <taxon>Actinomycetota</taxon>
        <taxon>Actinomycetes</taxon>
        <taxon>Mycobacteriales</taxon>
        <taxon>Mycobacteriaceae</taxon>
        <taxon>Mycolicibacterium</taxon>
    </lineage>
</organism>
<evidence type="ECO:0000313" key="2">
    <source>
        <dbReference type="EMBL" id="KMO84153.1"/>
    </source>
</evidence>
<feature type="domain" description="NrtR DNA-binding winged helix" evidence="1">
    <location>
        <begin position="1"/>
        <end position="48"/>
    </location>
</feature>
<comment type="caution">
    <text evidence="2">The sequence shown here is derived from an EMBL/GenBank/DDBJ whole genome shotgun (WGS) entry which is preliminary data.</text>
</comment>
<proteinExistence type="predicted"/>
<keyword evidence="3" id="KW-1185">Reference proteome</keyword>
<dbReference type="RefSeq" id="WP_419178859.1">
    <property type="nucleotide sequence ID" value="NZ_MVHO01000011.1"/>
</dbReference>
<evidence type="ECO:0000313" key="3">
    <source>
        <dbReference type="Proteomes" id="UP000036176"/>
    </source>
</evidence>
<dbReference type="EMBL" id="JYNX01000019">
    <property type="protein sequence ID" value="KMO84153.1"/>
    <property type="molecule type" value="Genomic_DNA"/>
</dbReference>
<name>A0A0J6WPW7_MYCCU</name>
<dbReference type="AlphaFoldDB" id="A0A0J6WPW7"/>
<dbReference type="Pfam" id="PF21906">
    <property type="entry name" value="WHD_NrtR"/>
    <property type="match status" value="1"/>
</dbReference>
<reference evidence="2 3" key="1">
    <citation type="journal article" date="2015" name="Genome Biol. Evol.">
        <title>Characterization of Three Mycobacterium spp. with Potential Use in Bioremediation by Genome Sequencing and Comparative Genomics.</title>
        <authorList>
            <person name="Das S."/>
            <person name="Pettersson B.M."/>
            <person name="Behra P.R."/>
            <person name="Ramesh M."/>
            <person name="Dasgupta S."/>
            <person name="Bhattacharya A."/>
            <person name="Kirsebom L.A."/>
        </authorList>
    </citation>
    <scope>NUCLEOTIDE SEQUENCE [LARGE SCALE GENOMIC DNA]</scope>
    <source>
        <strain evidence="2 3">DSM 44219</strain>
    </source>
</reference>
<dbReference type="Proteomes" id="UP000036176">
    <property type="component" value="Unassembled WGS sequence"/>
</dbReference>
<dbReference type="InterPro" id="IPR036390">
    <property type="entry name" value="WH_DNA-bd_sf"/>
</dbReference>
<accession>A0A0J6WPW7</accession>
<gene>
    <name evidence="2" type="ORF">MCHUDSM44219_00959</name>
</gene>
<dbReference type="PATRIC" id="fig|1800.3.peg.963"/>
<dbReference type="Gene3D" id="1.10.10.10">
    <property type="entry name" value="Winged helix-like DNA-binding domain superfamily/Winged helix DNA-binding domain"/>
    <property type="match status" value="1"/>
</dbReference>
<protein>
    <recommendedName>
        <fullName evidence="1">NrtR DNA-binding winged helix domain-containing protein</fullName>
    </recommendedName>
</protein>
<evidence type="ECO:0000259" key="1">
    <source>
        <dbReference type="Pfam" id="PF21906"/>
    </source>
</evidence>
<dbReference type="InterPro" id="IPR036388">
    <property type="entry name" value="WH-like_DNA-bd_sf"/>
</dbReference>
<dbReference type="SUPFAM" id="SSF46785">
    <property type="entry name" value="Winged helix' DNA-binding domain"/>
    <property type="match status" value="1"/>
</dbReference>
<sequence length="57" mass="6628">MPDLHSLHQHIAGREIQRDWFRRAMEPQLVATGVMTARGRGRPAELFRHPPRARDNS</sequence>
<dbReference type="InterPro" id="IPR054105">
    <property type="entry name" value="WHD_NrtR"/>
</dbReference>